<keyword evidence="3" id="KW-1185">Reference proteome</keyword>
<dbReference type="EMBL" id="PDUD01000002">
    <property type="protein sequence ID" value="PHN08260.1"/>
    <property type="molecule type" value="Genomic_DNA"/>
</dbReference>
<evidence type="ECO:0000313" key="2">
    <source>
        <dbReference type="EMBL" id="PHN08260.1"/>
    </source>
</evidence>
<evidence type="ECO:0000313" key="3">
    <source>
        <dbReference type="Proteomes" id="UP000223913"/>
    </source>
</evidence>
<sequence>MAQLLKTLFLLTAIALVFTACTKESAFSATDDLEIDQRIAPLAQSIPVDPVLGSSAAKASKSLAIWSDCEGFATIGTPTSFKPSSGNFDELYTGANFAGGLGAISESKPGDQDFNGGRWHVNTLKAGVDPDKYLEACSVEDIDTEDFVSTTTYFECPLLPVRGKGHN</sequence>
<dbReference type="OrthoDB" id="1494990at2"/>
<name>A0A2D0NIP2_FLAN2</name>
<dbReference type="Proteomes" id="UP000223913">
    <property type="component" value="Unassembled WGS sequence"/>
</dbReference>
<dbReference type="PROSITE" id="PS51257">
    <property type="entry name" value="PROKAR_LIPOPROTEIN"/>
    <property type="match status" value="1"/>
</dbReference>
<protein>
    <submittedName>
        <fullName evidence="2">Uncharacterized protein</fullName>
    </submittedName>
</protein>
<organism evidence="2 3">
    <name type="scientific">Flavilitoribacter nigricans (strain ATCC 23147 / DSM 23189 / NBRC 102662 / NCIMB 1420 / SS-2)</name>
    <name type="common">Lewinella nigricans</name>
    <dbReference type="NCBI Taxonomy" id="1122177"/>
    <lineage>
        <taxon>Bacteria</taxon>
        <taxon>Pseudomonadati</taxon>
        <taxon>Bacteroidota</taxon>
        <taxon>Saprospiria</taxon>
        <taxon>Saprospirales</taxon>
        <taxon>Lewinellaceae</taxon>
        <taxon>Flavilitoribacter</taxon>
    </lineage>
</organism>
<feature type="chain" id="PRO_5013039461" evidence="1">
    <location>
        <begin position="23"/>
        <end position="167"/>
    </location>
</feature>
<evidence type="ECO:0000256" key="1">
    <source>
        <dbReference type="SAM" id="SignalP"/>
    </source>
</evidence>
<dbReference type="AlphaFoldDB" id="A0A2D0NIP2"/>
<gene>
    <name evidence="2" type="ORF">CRP01_02755</name>
</gene>
<dbReference type="RefSeq" id="WP_099148462.1">
    <property type="nucleotide sequence ID" value="NZ_PDUD01000002.1"/>
</dbReference>
<accession>A0A2D0NIP2</accession>
<reference evidence="2 3" key="1">
    <citation type="submission" date="2017-10" db="EMBL/GenBank/DDBJ databases">
        <title>The draft genome sequence of Lewinella nigricans NBRC 102662.</title>
        <authorList>
            <person name="Wang K."/>
        </authorList>
    </citation>
    <scope>NUCLEOTIDE SEQUENCE [LARGE SCALE GENOMIC DNA]</scope>
    <source>
        <strain evidence="2 3">NBRC 102662</strain>
    </source>
</reference>
<feature type="signal peptide" evidence="1">
    <location>
        <begin position="1"/>
        <end position="22"/>
    </location>
</feature>
<proteinExistence type="predicted"/>
<comment type="caution">
    <text evidence="2">The sequence shown here is derived from an EMBL/GenBank/DDBJ whole genome shotgun (WGS) entry which is preliminary data.</text>
</comment>
<keyword evidence="1" id="KW-0732">Signal</keyword>